<evidence type="ECO:0000313" key="2">
    <source>
        <dbReference type="EMBL" id="ENN87458.1"/>
    </source>
</evidence>
<dbReference type="AlphaFoldDB" id="N6UBA5"/>
<accession>N6UBA5</accession>
<evidence type="ECO:0000313" key="3">
    <source>
        <dbReference type="Proteomes" id="UP000012429"/>
    </source>
</evidence>
<comment type="caution">
    <text evidence="2">The sequence shown here is derived from an EMBL/GenBank/DDBJ whole genome shotgun (WGS) entry which is preliminary data.</text>
</comment>
<reference evidence="2 3" key="1">
    <citation type="journal article" date="2012" name="BMC Genomics">
        <title>Genomic basis of broad host range and environmental adaptability of Rhizobium tropici CIAT 899 and Rhizobium sp. PRF 81 which are used in inoculants for common bean (Phaseolus vulgaris L.).</title>
        <authorList>
            <person name="Ormeno-Orrillo E."/>
            <person name="Menna P."/>
            <person name="Almeida L.G."/>
            <person name="Ollero F.J."/>
            <person name="Nicolas M.F."/>
            <person name="Pains Rodrigues E."/>
            <person name="Shigueyoshi Nakatani A."/>
            <person name="Silva Batista J.S."/>
            <person name="Oliveira Chueire L.M."/>
            <person name="Souza R.C."/>
            <person name="Ribeiro Vasconcelos A.T."/>
            <person name="Megias M."/>
            <person name="Hungria M."/>
            <person name="Martinez-Romero E."/>
        </authorList>
    </citation>
    <scope>NUCLEOTIDE SEQUENCE [LARGE SCALE GENOMIC DNA]</scope>
    <source>
        <strain evidence="2 3">PRF 81</strain>
    </source>
</reference>
<feature type="region of interest" description="Disordered" evidence="1">
    <location>
        <begin position="398"/>
        <end position="433"/>
    </location>
</feature>
<keyword evidence="3" id="KW-1185">Reference proteome</keyword>
<protein>
    <submittedName>
        <fullName evidence="2">Uncharacterized protein</fullName>
    </submittedName>
</protein>
<evidence type="ECO:0000256" key="1">
    <source>
        <dbReference type="SAM" id="MobiDB-lite"/>
    </source>
</evidence>
<sequence length="433" mass="46442">MRVPPRLITGAAISNSDDVSLQRVETVERHSRVGRGVGTGAFDQDLVADGERHRQRIEVLLVEHVGRIAGRTGNDAGLHLVAVAHRADRVADRLVHGFGETAELADVEEDPASGVVVRFLGNQDDFGLDHAGIADHAAARLDDRVRDLVAEMGAQRRKDRLTIGFGRGNITQILGWETAAHVDHLQVDALFGERNEDALGIGKRIVPGVDLGHLRADVKRHAVGFQTQLMGVDEHVDSHLRNAAELARQRPFGAFAIRQHAAEHTSAGSGTGNLLDFLVAVDGEEADTECMRTGDIALLLDRVAEGDAGSGRPGIERHFDFSDGRAIEIGAEAGEQAQHFRSGVGLDGIVDGAVRHGMTEGVEVVADDIEIDHQARTVRTSGSEKVANTLRGHVNSLSIPKAPGKPQRTKGDAHSLRNQPVETPVPCKCAKRG</sequence>
<name>N6UBA5_9HYPH</name>
<dbReference type="EMBL" id="AQHN01000056">
    <property type="protein sequence ID" value="ENN87458.1"/>
    <property type="molecule type" value="Genomic_DNA"/>
</dbReference>
<gene>
    <name evidence="2" type="ORF">RHSP_28371</name>
</gene>
<organism evidence="2 3">
    <name type="scientific">Rhizobium freirei PRF 81</name>
    <dbReference type="NCBI Taxonomy" id="363754"/>
    <lineage>
        <taxon>Bacteria</taxon>
        <taxon>Pseudomonadati</taxon>
        <taxon>Pseudomonadota</taxon>
        <taxon>Alphaproteobacteria</taxon>
        <taxon>Hyphomicrobiales</taxon>
        <taxon>Rhizobiaceae</taxon>
        <taxon>Rhizobium/Agrobacterium group</taxon>
        <taxon>Rhizobium</taxon>
    </lineage>
</organism>
<dbReference type="Proteomes" id="UP000012429">
    <property type="component" value="Unassembled WGS sequence"/>
</dbReference>
<proteinExistence type="predicted"/>